<sequence>MWSQGYAVYFRSNFWMNQSPDFIENKLAPTFIEHPETLLDSMKKYQKGEEYLNYFTKPENKNCSIIILTNSIYKRWKTERKEKETKYYNRNKGYKSVEVIKAKDKTNKSDYELAEIFKIDRNINILLVVIFCHHLVLFPLDTRDIWGDIKSDKNLKFFFGCDLRMTENHLL</sequence>
<gene>
    <name evidence="1" type="ORF">BpHYR1_030499</name>
</gene>
<name>A0A3M7R815_BRAPC</name>
<protein>
    <submittedName>
        <fullName evidence="1">Uncharacterized protein</fullName>
    </submittedName>
</protein>
<keyword evidence="2" id="KW-1185">Reference proteome</keyword>
<organism evidence="1 2">
    <name type="scientific">Brachionus plicatilis</name>
    <name type="common">Marine rotifer</name>
    <name type="synonym">Brachionus muelleri</name>
    <dbReference type="NCBI Taxonomy" id="10195"/>
    <lineage>
        <taxon>Eukaryota</taxon>
        <taxon>Metazoa</taxon>
        <taxon>Spiralia</taxon>
        <taxon>Gnathifera</taxon>
        <taxon>Rotifera</taxon>
        <taxon>Eurotatoria</taxon>
        <taxon>Monogononta</taxon>
        <taxon>Pseudotrocha</taxon>
        <taxon>Ploima</taxon>
        <taxon>Brachionidae</taxon>
        <taxon>Brachionus</taxon>
    </lineage>
</organism>
<accession>A0A3M7R815</accession>
<dbReference type="EMBL" id="REGN01003995">
    <property type="protein sequence ID" value="RNA19690.1"/>
    <property type="molecule type" value="Genomic_DNA"/>
</dbReference>
<dbReference type="Proteomes" id="UP000276133">
    <property type="component" value="Unassembled WGS sequence"/>
</dbReference>
<evidence type="ECO:0000313" key="1">
    <source>
        <dbReference type="EMBL" id="RNA19690.1"/>
    </source>
</evidence>
<comment type="caution">
    <text evidence="1">The sequence shown here is derived from an EMBL/GenBank/DDBJ whole genome shotgun (WGS) entry which is preliminary data.</text>
</comment>
<reference evidence="1 2" key="1">
    <citation type="journal article" date="2018" name="Sci. Rep.">
        <title>Genomic signatures of local adaptation to the degree of environmental predictability in rotifers.</title>
        <authorList>
            <person name="Franch-Gras L."/>
            <person name="Hahn C."/>
            <person name="Garcia-Roger E.M."/>
            <person name="Carmona M.J."/>
            <person name="Serra M."/>
            <person name="Gomez A."/>
        </authorList>
    </citation>
    <scope>NUCLEOTIDE SEQUENCE [LARGE SCALE GENOMIC DNA]</scope>
    <source>
        <strain evidence="1">HYR1</strain>
    </source>
</reference>
<proteinExistence type="predicted"/>
<dbReference type="AlphaFoldDB" id="A0A3M7R815"/>
<evidence type="ECO:0000313" key="2">
    <source>
        <dbReference type="Proteomes" id="UP000276133"/>
    </source>
</evidence>